<evidence type="ECO:0000256" key="1">
    <source>
        <dbReference type="ARBA" id="ARBA00006975"/>
    </source>
</evidence>
<dbReference type="PIRSF" id="PIRSF038157">
    <property type="entry name" value="Chaperonin_21_chloroplast"/>
    <property type="match status" value="1"/>
</dbReference>
<dbReference type="GO" id="GO:0051082">
    <property type="term" value="F:unfolded protein binding"/>
    <property type="evidence" value="ECO:0007669"/>
    <property type="project" value="TreeGrafter"/>
</dbReference>
<feature type="chain" id="PRO_5042100651" description="20 kDa chaperonin, chloroplastic" evidence="7">
    <location>
        <begin position="41"/>
        <end position="294"/>
    </location>
</feature>
<dbReference type="InterPro" id="IPR011032">
    <property type="entry name" value="GroES-like_sf"/>
</dbReference>
<dbReference type="NCBIfam" id="NF001531">
    <property type="entry name" value="PRK00364.2-2"/>
    <property type="match status" value="2"/>
</dbReference>
<dbReference type="CDD" id="cd00320">
    <property type="entry name" value="cpn10"/>
    <property type="match status" value="2"/>
</dbReference>
<dbReference type="HAMAP" id="MF_00580">
    <property type="entry name" value="CH10"/>
    <property type="match status" value="2"/>
</dbReference>
<dbReference type="SUPFAM" id="SSF50129">
    <property type="entry name" value="GroES-like"/>
    <property type="match status" value="2"/>
</dbReference>
<dbReference type="GO" id="GO:0005524">
    <property type="term" value="F:ATP binding"/>
    <property type="evidence" value="ECO:0007669"/>
    <property type="project" value="InterPro"/>
</dbReference>
<dbReference type="FunFam" id="2.30.33.40:FF:000005">
    <property type="entry name" value="20 kDa chaperonin, chloroplastic"/>
    <property type="match status" value="1"/>
</dbReference>
<sequence length="294" mass="31152">MFPESSRLCDRAGTHNPPKLKVFLLIFFLFSLSLPSASNSREMATSQLTASSISARNLASFEGLRPSNLKFGSPVGVSLVSHRSFRGLVVKAATTVAPKYTSIKPLGDRVLVKIKTVEEKTGGGILLPTSAQTKPQGGEVVAVGEGKTIGKTKVGISVQTGAEVVYSKYAGTEVEFNGSKHLILKDDDIVGILETEDVKDLKPLNDRVLIKVAEVEEMTPGGLLLTEASKEKPSIGTVIAVGPGTLDEEGNKKPLSISEGSTVLYSKYAGNDFKGKDGSEYIALRASDVIAILS</sequence>
<dbReference type="SMART" id="SM00883">
    <property type="entry name" value="Cpn10"/>
    <property type="match status" value="2"/>
</dbReference>
<dbReference type="Pfam" id="PF00166">
    <property type="entry name" value="Cpn10"/>
    <property type="match status" value="2"/>
</dbReference>
<name>A0AAD4V8S9_PRUDU</name>
<evidence type="ECO:0000256" key="3">
    <source>
        <dbReference type="ARBA" id="ARBA00031971"/>
    </source>
</evidence>
<evidence type="ECO:0000256" key="4">
    <source>
        <dbReference type="ARBA" id="ARBA00073031"/>
    </source>
</evidence>
<proteinExistence type="inferred from homology"/>
<dbReference type="AlphaFoldDB" id="A0AAD4V8S9"/>
<evidence type="ECO:0000256" key="2">
    <source>
        <dbReference type="ARBA" id="ARBA00023186"/>
    </source>
</evidence>
<dbReference type="InterPro" id="IPR020818">
    <property type="entry name" value="Chaperonin_GroES"/>
</dbReference>
<keyword evidence="9" id="KW-1185">Reference proteome</keyword>
<dbReference type="PRINTS" id="PR00297">
    <property type="entry name" value="CHAPERONIN10"/>
</dbReference>
<evidence type="ECO:0000256" key="5">
    <source>
        <dbReference type="ARBA" id="ARBA00079398"/>
    </source>
</evidence>
<evidence type="ECO:0000256" key="7">
    <source>
        <dbReference type="SAM" id="SignalP"/>
    </source>
</evidence>
<dbReference type="GO" id="GO:0046914">
    <property type="term" value="F:transition metal ion binding"/>
    <property type="evidence" value="ECO:0007669"/>
    <property type="project" value="InterPro"/>
</dbReference>
<organism evidence="8 9">
    <name type="scientific">Prunus dulcis</name>
    <name type="common">Almond</name>
    <name type="synonym">Amygdalus dulcis</name>
    <dbReference type="NCBI Taxonomy" id="3755"/>
    <lineage>
        <taxon>Eukaryota</taxon>
        <taxon>Viridiplantae</taxon>
        <taxon>Streptophyta</taxon>
        <taxon>Embryophyta</taxon>
        <taxon>Tracheophyta</taxon>
        <taxon>Spermatophyta</taxon>
        <taxon>Magnoliopsida</taxon>
        <taxon>eudicotyledons</taxon>
        <taxon>Gunneridae</taxon>
        <taxon>Pentapetalae</taxon>
        <taxon>rosids</taxon>
        <taxon>fabids</taxon>
        <taxon>Rosales</taxon>
        <taxon>Rosaceae</taxon>
        <taxon>Amygdaloideae</taxon>
        <taxon>Amygdaleae</taxon>
        <taxon>Prunus</taxon>
    </lineage>
</organism>
<dbReference type="FunFam" id="2.30.33.40:FF:000001">
    <property type="entry name" value="10 kDa chaperonin"/>
    <property type="match status" value="1"/>
</dbReference>
<dbReference type="PANTHER" id="PTHR10772">
    <property type="entry name" value="10 KDA HEAT SHOCK PROTEIN"/>
    <property type="match status" value="1"/>
</dbReference>
<dbReference type="Gene3D" id="2.30.33.40">
    <property type="entry name" value="GroES chaperonin"/>
    <property type="match status" value="2"/>
</dbReference>
<keyword evidence="2 6" id="KW-0143">Chaperone</keyword>
<dbReference type="PROSITE" id="PS00681">
    <property type="entry name" value="CHAPERONINS_CPN10"/>
    <property type="match status" value="2"/>
</dbReference>
<comment type="caution">
    <text evidence="8">The sequence shown here is derived from an EMBL/GenBank/DDBJ whole genome shotgun (WGS) entry which is preliminary data.</text>
</comment>
<dbReference type="InterPro" id="IPR017416">
    <property type="entry name" value="Cpn20"/>
</dbReference>
<protein>
    <recommendedName>
        <fullName evidence="4">20 kDa chaperonin, chloroplastic</fullName>
    </recommendedName>
    <alternativeName>
        <fullName evidence="3">Chaperonin 10</fullName>
    </alternativeName>
    <alternativeName>
        <fullName evidence="5">Protein Cpn21</fullName>
    </alternativeName>
</protein>
<accession>A0AAD4V8S9</accession>
<dbReference type="Proteomes" id="UP001054821">
    <property type="component" value="Chromosome 7"/>
</dbReference>
<dbReference type="GO" id="GO:0009507">
    <property type="term" value="C:chloroplast"/>
    <property type="evidence" value="ECO:0007669"/>
    <property type="project" value="TreeGrafter"/>
</dbReference>
<evidence type="ECO:0000313" key="8">
    <source>
        <dbReference type="EMBL" id="KAI5320038.1"/>
    </source>
</evidence>
<dbReference type="PANTHER" id="PTHR10772:SF63">
    <property type="entry name" value="20 KDA CHAPERONIN, CHLOROPLASTIC"/>
    <property type="match status" value="1"/>
</dbReference>
<gene>
    <name evidence="8" type="ORF">L3X38_039746</name>
</gene>
<evidence type="ECO:0000256" key="6">
    <source>
        <dbReference type="RuleBase" id="RU003479"/>
    </source>
</evidence>
<dbReference type="EMBL" id="JAJFAZ020000007">
    <property type="protein sequence ID" value="KAI5320038.1"/>
    <property type="molecule type" value="Genomic_DNA"/>
</dbReference>
<comment type="similarity">
    <text evidence="1 6">Belongs to the GroES chaperonin family.</text>
</comment>
<dbReference type="GO" id="GO:0051087">
    <property type="term" value="F:protein-folding chaperone binding"/>
    <property type="evidence" value="ECO:0007669"/>
    <property type="project" value="TreeGrafter"/>
</dbReference>
<keyword evidence="7" id="KW-0732">Signal</keyword>
<dbReference type="GO" id="GO:0044183">
    <property type="term" value="F:protein folding chaperone"/>
    <property type="evidence" value="ECO:0007669"/>
    <property type="project" value="InterPro"/>
</dbReference>
<dbReference type="InterPro" id="IPR018369">
    <property type="entry name" value="Chaprnonin_Cpn10_CS"/>
</dbReference>
<reference evidence="8 9" key="1">
    <citation type="journal article" date="2022" name="G3 (Bethesda)">
        <title>Whole-genome sequence and methylome profiling of the almond [Prunus dulcis (Mill.) D.A. Webb] cultivar 'Nonpareil'.</title>
        <authorList>
            <person name="D'Amico-Willman K.M."/>
            <person name="Ouma W.Z."/>
            <person name="Meulia T."/>
            <person name="Sideli G.M."/>
            <person name="Gradziel T.M."/>
            <person name="Fresnedo-Ramirez J."/>
        </authorList>
    </citation>
    <scope>NUCLEOTIDE SEQUENCE [LARGE SCALE GENOMIC DNA]</scope>
    <source>
        <strain evidence="8">Clone GOH B32 T37-40</strain>
    </source>
</reference>
<dbReference type="InterPro" id="IPR037124">
    <property type="entry name" value="Chaperonin_GroES_sf"/>
</dbReference>
<dbReference type="GO" id="GO:0005739">
    <property type="term" value="C:mitochondrion"/>
    <property type="evidence" value="ECO:0007669"/>
    <property type="project" value="TreeGrafter"/>
</dbReference>
<evidence type="ECO:0000313" key="9">
    <source>
        <dbReference type="Proteomes" id="UP001054821"/>
    </source>
</evidence>
<feature type="signal peptide" evidence="7">
    <location>
        <begin position="1"/>
        <end position="40"/>
    </location>
</feature>